<dbReference type="EMBL" id="FCOE02000087">
    <property type="protein sequence ID" value="SAL02635.1"/>
    <property type="molecule type" value="Genomic_DNA"/>
</dbReference>
<accession>A0A158E6X3</accession>
<evidence type="ECO:0000313" key="1">
    <source>
        <dbReference type="EMBL" id="SAL02635.1"/>
    </source>
</evidence>
<sequence length="88" mass="9580">MLPIDWPTTSERASSMVLRIFSPPGTSPTPVLPALSVRITMLRVKKGPCAPERFINMLSRPATGTTRNSVTFGVAFGLTAFEDMSVIR</sequence>
<organism evidence="1 2">
    <name type="scientific">Caballeronia pedi</name>
    <dbReference type="NCBI Taxonomy" id="1777141"/>
    <lineage>
        <taxon>Bacteria</taxon>
        <taxon>Pseudomonadati</taxon>
        <taxon>Pseudomonadota</taxon>
        <taxon>Betaproteobacteria</taxon>
        <taxon>Burkholderiales</taxon>
        <taxon>Burkholderiaceae</taxon>
        <taxon>Caballeronia</taxon>
    </lineage>
</organism>
<comment type="caution">
    <text evidence="1">The sequence shown here is derived from an EMBL/GenBank/DDBJ whole genome shotgun (WGS) entry which is preliminary data.</text>
</comment>
<dbReference type="Proteomes" id="UP000054911">
    <property type="component" value="Unassembled WGS sequence"/>
</dbReference>
<dbReference type="AlphaFoldDB" id="A0A158E6X3"/>
<keyword evidence="2" id="KW-1185">Reference proteome</keyword>
<reference evidence="1" key="1">
    <citation type="submission" date="2016-01" db="EMBL/GenBank/DDBJ databases">
        <authorList>
            <person name="Peeters C."/>
        </authorList>
    </citation>
    <scope>NUCLEOTIDE SEQUENCE [LARGE SCALE GENOMIC DNA]</scope>
    <source>
        <strain evidence="1">LMG 29323</strain>
    </source>
</reference>
<name>A0A158E6X3_9BURK</name>
<gene>
    <name evidence="1" type="ORF">AWB80_08406</name>
</gene>
<proteinExistence type="predicted"/>
<protein>
    <submittedName>
        <fullName evidence="1">Uncharacterized protein</fullName>
    </submittedName>
</protein>
<evidence type="ECO:0000313" key="2">
    <source>
        <dbReference type="Proteomes" id="UP000054911"/>
    </source>
</evidence>